<protein>
    <recommendedName>
        <fullName evidence="1">BTB domain-containing protein</fullName>
    </recommendedName>
</protein>
<dbReference type="Pfam" id="PF00651">
    <property type="entry name" value="BTB"/>
    <property type="match status" value="1"/>
</dbReference>
<comment type="caution">
    <text evidence="2">The sequence shown here is derived from an EMBL/GenBank/DDBJ whole genome shotgun (WGS) entry which is preliminary data.</text>
</comment>
<dbReference type="CDD" id="cd18186">
    <property type="entry name" value="BTB_POZ_ZBTB_KLHL-like"/>
    <property type="match status" value="1"/>
</dbReference>
<dbReference type="InterPro" id="IPR000210">
    <property type="entry name" value="BTB/POZ_dom"/>
</dbReference>
<evidence type="ECO:0000313" key="3">
    <source>
        <dbReference type="Proteomes" id="UP000230233"/>
    </source>
</evidence>
<evidence type="ECO:0000259" key="1">
    <source>
        <dbReference type="PROSITE" id="PS50097"/>
    </source>
</evidence>
<proteinExistence type="predicted"/>
<dbReference type="InterPro" id="IPR011333">
    <property type="entry name" value="SKP1/BTB/POZ_sf"/>
</dbReference>
<dbReference type="InterPro" id="IPR002083">
    <property type="entry name" value="MATH/TRAF_dom"/>
</dbReference>
<name>A0A2G5V9Y9_9PELO</name>
<gene>
    <name evidence="2" type="primary">Cnig_chr_II.g7496</name>
    <name evidence="2" type="ORF">B9Z55_007496</name>
</gene>
<dbReference type="CDD" id="cd00121">
    <property type="entry name" value="MATH"/>
    <property type="match status" value="1"/>
</dbReference>
<dbReference type="SUPFAM" id="SSF54695">
    <property type="entry name" value="POZ domain"/>
    <property type="match status" value="1"/>
</dbReference>
<dbReference type="OrthoDB" id="5877372at2759"/>
<dbReference type="SMART" id="SM00225">
    <property type="entry name" value="BTB"/>
    <property type="match status" value="1"/>
</dbReference>
<keyword evidence="3" id="KW-1185">Reference proteome</keyword>
<dbReference type="PANTHER" id="PTHR22743:SF165">
    <property type="entry name" value="BTB AND MATH DOMAIN CONTAINING-RELATED"/>
    <property type="match status" value="1"/>
</dbReference>
<dbReference type="Gene3D" id="3.30.710.10">
    <property type="entry name" value="Potassium Channel Kv1.1, Chain A"/>
    <property type="match status" value="1"/>
</dbReference>
<dbReference type="InterPro" id="IPR052664">
    <property type="entry name" value="BTB-MATH_domain_protein"/>
</dbReference>
<accession>A0A2G5V9Y9</accession>
<dbReference type="PANTHER" id="PTHR22743">
    <property type="entry name" value="MEPRIN/TRAF-LIKE MATH FAMILY-C.ELEGANS"/>
    <property type="match status" value="1"/>
</dbReference>
<sequence>MNEAAQKSKYVKQLKLKYVFEDVDEFEKNEQSYSEWEDHYNVKWSMKVRRYKNHLGFFIRCEPITPADNWSIQIKSELKVLLAAQSSVFKALLLGNFTESKQSEVKLNGIDPDDFHYFLEILYGEFAIDDTTVEGVALLADMYDVPTVIRRCEEFLLKESKKTMEQKLEIATQCNLETLKEKCEKEINLQLLVDMFD</sequence>
<organism evidence="2 3">
    <name type="scientific">Caenorhabditis nigoni</name>
    <dbReference type="NCBI Taxonomy" id="1611254"/>
    <lineage>
        <taxon>Eukaryota</taxon>
        <taxon>Metazoa</taxon>
        <taxon>Ecdysozoa</taxon>
        <taxon>Nematoda</taxon>
        <taxon>Chromadorea</taxon>
        <taxon>Rhabditida</taxon>
        <taxon>Rhabditina</taxon>
        <taxon>Rhabditomorpha</taxon>
        <taxon>Rhabditoidea</taxon>
        <taxon>Rhabditidae</taxon>
        <taxon>Peloderinae</taxon>
        <taxon>Caenorhabditis</taxon>
    </lineage>
</organism>
<reference evidence="3" key="1">
    <citation type="submission" date="2017-10" db="EMBL/GenBank/DDBJ databases">
        <title>Rapid genome shrinkage in a self-fertile nematode reveals novel sperm competition proteins.</title>
        <authorList>
            <person name="Yin D."/>
            <person name="Schwarz E.M."/>
            <person name="Thomas C.G."/>
            <person name="Felde R.L."/>
            <person name="Korf I.F."/>
            <person name="Cutter A.D."/>
            <person name="Schartner C.M."/>
            <person name="Ralston E.J."/>
            <person name="Meyer B.J."/>
            <person name="Haag E.S."/>
        </authorList>
    </citation>
    <scope>NUCLEOTIDE SEQUENCE [LARGE SCALE GENOMIC DNA]</scope>
    <source>
        <strain evidence="3">JU1422</strain>
    </source>
</reference>
<evidence type="ECO:0000313" key="2">
    <source>
        <dbReference type="EMBL" id="PIC48578.1"/>
    </source>
</evidence>
<dbReference type="PROSITE" id="PS50097">
    <property type="entry name" value="BTB"/>
    <property type="match status" value="1"/>
</dbReference>
<dbReference type="SMART" id="SM00061">
    <property type="entry name" value="MATH"/>
    <property type="match status" value="1"/>
</dbReference>
<dbReference type="EMBL" id="PDUG01000002">
    <property type="protein sequence ID" value="PIC48578.1"/>
    <property type="molecule type" value="Genomic_DNA"/>
</dbReference>
<feature type="domain" description="BTB" evidence="1">
    <location>
        <begin position="79"/>
        <end position="123"/>
    </location>
</feature>
<dbReference type="Proteomes" id="UP000230233">
    <property type="component" value="Chromosome II"/>
</dbReference>
<dbReference type="AlphaFoldDB" id="A0A2G5V9Y9"/>